<proteinExistence type="predicted"/>
<dbReference type="Gene3D" id="1.10.10.10">
    <property type="entry name" value="Winged helix-like DNA-binding domain superfamily/Winged helix DNA-binding domain"/>
    <property type="match status" value="1"/>
</dbReference>
<dbReference type="AlphaFoldDB" id="A0A1I6JAC5"/>
<gene>
    <name evidence="3" type="ORF">SAMN04487947_4218</name>
</gene>
<dbReference type="InterPro" id="IPR011991">
    <property type="entry name" value="ArsR-like_HTH"/>
</dbReference>
<dbReference type="InterPro" id="IPR036388">
    <property type="entry name" value="WH-like_DNA-bd_sf"/>
</dbReference>
<evidence type="ECO:0000313" key="3">
    <source>
        <dbReference type="EMBL" id="SFR75965.1"/>
    </source>
</evidence>
<dbReference type="Proteomes" id="UP000198531">
    <property type="component" value="Unassembled WGS sequence"/>
</dbReference>
<dbReference type="InterPro" id="IPR013561">
    <property type="entry name" value="FilR1_middle_dom"/>
</dbReference>
<accession>A0A1I6JAC5</accession>
<dbReference type="SUPFAM" id="SSF46785">
    <property type="entry name" value="Winged helix' DNA-binding domain"/>
    <property type="match status" value="1"/>
</dbReference>
<keyword evidence="4" id="KW-1185">Reference proteome</keyword>
<evidence type="ECO:0000259" key="2">
    <source>
        <dbReference type="Pfam" id="PF25213"/>
    </source>
</evidence>
<evidence type="ECO:0000259" key="1">
    <source>
        <dbReference type="Pfam" id="PF08350"/>
    </source>
</evidence>
<dbReference type="Pfam" id="PF25213">
    <property type="entry name" value="HVO_A0261_N"/>
    <property type="match status" value="1"/>
</dbReference>
<dbReference type="CDD" id="cd00090">
    <property type="entry name" value="HTH_ARSR"/>
    <property type="match status" value="1"/>
</dbReference>
<reference evidence="4" key="1">
    <citation type="submission" date="2016-10" db="EMBL/GenBank/DDBJ databases">
        <authorList>
            <person name="Varghese N."/>
            <person name="Submissions S."/>
        </authorList>
    </citation>
    <scope>NUCLEOTIDE SEQUENCE [LARGE SCALE GENOMIC DNA]</scope>
    <source>
        <strain evidence="4">CGMCC 1.7736</strain>
    </source>
</reference>
<protein>
    <submittedName>
        <fullName evidence="3">Predicted transcriptional regulator, contains HTH domain</fullName>
    </submittedName>
</protein>
<name>A0A1I6JAC5_9EURY</name>
<dbReference type="EMBL" id="FOYT01000007">
    <property type="protein sequence ID" value="SFR75965.1"/>
    <property type="molecule type" value="Genomic_DNA"/>
</dbReference>
<feature type="domain" description="Methanogenesis regulatory protein FilR1 middle" evidence="1">
    <location>
        <begin position="125"/>
        <end position="247"/>
    </location>
</feature>
<sequence length="255" mass="27398">MRSGVCDDMDGEDLTELLRLRHDVLGALADDPRPRHELVDALPDSKSTVYKGLSQLQEAGLVVRDDDGFRPTLFGTVALARYDALADTARFGDMLADVPGDAVDPAALVGATVVRPDETDAERHVEAVWTLLGDAERARAVAPVVSPGYVARFRELLDAGLTAELVLPESVAASLRDEYPDELAAISERAALYETTAPVPFGVLVTEGARPQMAIELRDGPLVSGLITNDTPAAIRWAEATVDRFRTNAVRLDAP</sequence>
<evidence type="ECO:0000313" key="4">
    <source>
        <dbReference type="Proteomes" id="UP000198531"/>
    </source>
</evidence>
<dbReference type="InterPro" id="IPR057527">
    <property type="entry name" value="HVO_A0261-like_N"/>
</dbReference>
<organism evidence="3 4">
    <name type="scientific">Halogeometricum rufum</name>
    <dbReference type="NCBI Taxonomy" id="553469"/>
    <lineage>
        <taxon>Archaea</taxon>
        <taxon>Methanobacteriati</taxon>
        <taxon>Methanobacteriota</taxon>
        <taxon>Stenosarchaea group</taxon>
        <taxon>Halobacteria</taxon>
        <taxon>Halobacteriales</taxon>
        <taxon>Haloferacaceae</taxon>
        <taxon>Halogeometricum</taxon>
    </lineage>
</organism>
<dbReference type="Pfam" id="PF08350">
    <property type="entry name" value="FilR1_middle"/>
    <property type="match status" value="1"/>
</dbReference>
<dbReference type="InterPro" id="IPR036390">
    <property type="entry name" value="WH_DNA-bd_sf"/>
</dbReference>
<feature type="domain" description="HVO-A0261-like N-terminal" evidence="2">
    <location>
        <begin position="19"/>
        <end position="89"/>
    </location>
</feature>